<keyword evidence="3" id="KW-1185">Reference proteome</keyword>
<dbReference type="EMBL" id="JAOPGA020000623">
    <property type="protein sequence ID" value="KAL0480031.1"/>
    <property type="molecule type" value="Genomic_DNA"/>
</dbReference>
<evidence type="ECO:0000313" key="3">
    <source>
        <dbReference type="Proteomes" id="UP001431209"/>
    </source>
</evidence>
<dbReference type="Proteomes" id="UP001431209">
    <property type="component" value="Unassembled WGS sequence"/>
</dbReference>
<organism evidence="2 3">
    <name type="scientific">Acrasis kona</name>
    <dbReference type="NCBI Taxonomy" id="1008807"/>
    <lineage>
        <taxon>Eukaryota</taxon>
        <taxon>Discoba</taxon>
        <taxon>Heterolobosea</taxon>
        <taxon>Tetramitia</taxon>
        <taxon>Eutetramitia</taxon>
        <taxon>Acrasidae</taxon>
        <taxon>Acrasis</taxon>
    </lineage>
</organism>
<protein>
    <submittedName>
        <fullName evidence="2">Uncharacterized protein</fullName>
    </submittedName>
</protein>
<dbReference type="AlphaFoldDB" id="A0AAW2YSV3"/>
<gene>
    <name evidence="2" type="ORF">AKO1_010945</name>
</gene>
<evidence type="ECO:0000256" key="1">
    <source>
        <dbReference type="ARBA" id="ARBA00005536"/>
    </source>
</evidence>
<dbReference type="PANTHER" id="PTHR12161:SF5">
    <property type="entry name" value="IST1 HOMOLOG"/>
    <property type="match status" value="1"/>
</dbReference>
<reference evidence="2 3" key="1">
    <citation type="submission" date="2024-03" db="EMBL/GenBank/DDBJ databases">
        <title>The Acrasis kona genome and developmental transcriptomes reveal deep origins of eukaryotic multicellular pathways.</title>
        <authorList>
            <person name="Sheikh S."/>
            <person name="Fu C.-J."/>
            <person name="Brown M.W."/>
            <person name="Baldauf S.L."/>
        </authorList>
    </citation>
    <scope>NUCLEOTIDE SEQUENCE [LARGE SCALE GENOMIC DNA]</scope>
    <source>
        <strain evidence="2 3">ATCC MYA-3509</strain>
    </source>
</reference>
<evidence type="ECO:0000313" key="2">
    <source>
        <dbReference type="EMBL" id="KAL0480031.1"/>
    </source>
</evidence>
<dbReference type="GO" id="GO:0015031">
    <property type="term" value="P:protein transport"/>
    <property type="evidence" value="ECO:0007669"/>
    <property type="project" value="InterPro"/>
</dbReference>
<dbReference type="Pfam" id="PF03398">
    <property type="entry name" value="Ist1"/>
    <property type="match status" value="1"/>
</dbReference>
<dbReference type="InterPro" id="IPR005061">
    <property type="entry name" value="Ist1"/>
</dbReference>
<accession>A0AAW2YSV3</accession>
<dbReference type="PANTHER" id="PTHR12161">
    <property type="entry name" value="IST1 FAMILY MEMBER"/>
    <property type="match status" value="1"/>
</dbReference>
<comment type="similarity">
    <text evidence="1">Belongs to the IST1 family.</text>
</comment>
<dbReference type="Gene3D" id="1.20.1260.60">
    <property type="entry name" value="Vacuolar protein sorting-associated protein Ist1"/>
    <property type="match status" value="1"/>
</dbReference>
<sequence>MEYVTPVIGYVYEAVANLVPQTPTFDVSIFKANLVMAKTRLNILKNEKTFILKRDEPRVADYMRREKNEEVRIITKRLVYDHYMIKAIDLLQIYIDVAIKKRKLVDSSLICSPALSEALTTIIFASNHVPSVELANIRDLLSIKYGQSFVQDAEIDKNKTVSKAVKEYLIPTNTDDYKEKLLRPYLDSIAFQNDIKLRVQFDSIYPNLPVDEFELMNKPSAPLMEDGFLDEPLTDCLDHISDEEQDAPQQDDDVDELTKRMHNLRSTTILFDGIPVTFDNDSSDK</sequence>
<proteinExistence type="inferred from homology"/>
<name>A0AAW2YSV3_9EUKA</name>
<comment type="caution">
    <text evidence="2">The sequence shown here is derived from an EMBL/GenBank/DDBJ whole genome shotgun (WGS) entry which is preliminary data.</text>
</comment>
<dbReference type="InterPro" id="IPR042277">
    <property type="entry name" value="IST1-like"/>
</dbReference>